<keyword evidence="2" id="KW-1133">Transmembrane helix</keyword>
<feature type="region of interest" description="Disordered" evidence="1">
    <location>
        <begin position="110"/>
        <end position="150"/>
    </location>
</feature>
<name>A7NIW7_ROSCS</name>
<dbReference type="AlphaFoldDB" id="A7NIW7"/>
<organism evidence="3 4">
    <name type="scientific">Roseiflexus castenholzii (strain DSM 13941 / HLO8)</name>
    <dbReference type="NCBI Taxonomy" id="383372"/>
    <lineage>
        <taxon>Bacteria</taxon>
        <taxon>Bacillati</taxon>
        <taxon>Chloroflexota</taxon>
        <taxon>Chloroflexia</taxon>
        <taxon>Chloroflexales</taxon>
        <taxon>Roseiflexineae</taxon>
        <taxon>Roseiflexaceae</taxon>
        <taxon>Roseiflexus</taxon>
    </lineage>
</organism>
<keyword evidence="2" id="KW-0472">Membrane</keyword>
<sequence length="150" mass="16376">MMNFVYDNRRSAAIGIGLIVLGVIWWLNLWWLLLPGALIAGGVAAYIQRRATRTSEAVQAVLWGVGLGVLLLIDFLFPGVLFLAGISILARGRETEIDAQMQRFIGGLRRPRTGAPSPETTRVPITVHPGAAPHPPMDRPATGETTRLRE</sequence>
<evidence type="ECO:0000256" key="1">
    <source>
        <dbReference type="SAM" id="MobiDB-lite"/>
    </source>
</evidence>
<dbReference type="Proteomes" id="UP000000263">
    <property type="component" value="Chromosome"/>
</dbReference>
<gene>
    <name evidence="3" type="ordered locus">Rcas_1329</name>
</gene>
<dbReference type="KEGG" id="rca:Rcas_1329"/>
<dbReference type="eggNOG" id="ENOG5030U2P">
    <property type="taxonomic scope" value="Bacteria"/>
</dbReference>
<keyword evidence="4" id="KW-1185">Reference proteome</keyword>
<dbReference type="HOGENOM" id="CLU_1720981_0_0_0"/>
<accession>A7NIW7</accession>
<reference evidence="3 4" key="1">
    <citation type="submission" date="2007-08" db="EMBL/GenBank/DDBJ databases">
        <title>Complete sequence of Roseiflexus castenholzii DSM 13941.</title>
        <authorList>
            <consortium name="US DOE Joint Genome Institute"/>
            <person name="Copeland A."/>
            <person name="Lucas S."/>
            <person name="Lapidus A."/>
            <person name="Barry K."/>
            <person name="Glavina del Rio T."/>
            <person name="Dalin E."/>
            <person name="Tice H."/>
            <person name="Pitluck S."/>
            <person name="Thompson L.S."/>
            <person name="Brettin T."/>
            <person name="Bruce D."/>
            <person name="Detter J.C."/>
            <person name="Han C."/>
            <person name="Tapia R."/>
            <person name="Schmutz J."/>
            <person name="Larimer F."/>
            <person name="Land M."/>
            <person name="Hauser L."/>
            <person name="Kyrpides N."/>
            <person name="Mikhailova N."/>
            <person name="Bryant D.A."/>
            <person name="Hanada S."/>
            <person name="Tsukatani Y."/>
            <person name="Richardson P."/>
        </authorList>
    </citation>
    <scope>NUCLEOTIDE SEQUENCE [LARGE SCALE GENOMIC DNA]</scope>
    <source>
        <strain evidence="4">DSM 13941 / HLO8</strain>
    </source>
</reference>
<proteinExistence type="predicted"/>
<feature type="transmembrane region" description="Helical" evidence="2">
    <location>
        <begin position="60"/>
        <end position="84"/>
    </location>
</feature>
<evidence type="ECO:0000313" key="4">
    <source>
        <dbReference type="Proteomes" id="UP000000263"/>
    </source>
</evidence>
<evidence type="ECO:0000313" key="3">
    <source>
        <dbReference type="EMBL" id="ABU57425.1"/>
    </source>
</evidence>
<evidence type="ECO:0000256" key="2">
    <source>
        <dbReference type="SAM" id="Phobius"/>
    </source>
</evidence>
<protein>
    <submittedName>
        <fullName evidence="3">Uncharacterized protein</fullName>
    </submittedName>
</protein>
<keyword evidence="2" id="KW-0812">Transmembrane</keyword>
<dbReference type="EMBL" id="CP000804">
    <property type="protein sequence ID" value="ABU57425.1"/>
    <property type="molecule type" value="Genomic_DNA"/>
</dbReference>
<dbReference type="RefSeq" id="WP_012119854.1">
    <property type="nucleotide sequence ID" value="NC_009767.1"/>
</dbReference>
<feature type="transmembrane region" description="Helical" evidence="2">
    <location>
        <begin position="12"/>
        <end position="33"/>
    </location>
</feature>